<dbReference type="GO" id="GO:1902742">
    <property type="term" value="P:apoptotic process involved in development"/>
    <property type="evidence" value="ECO:0007669"/>
    <property type="project" value="TreeGrafter"/>
</dbReference>
<comment type="caution">
    <text evidence="9">The sequence shown here is derived from an EMBL/GenBank/DDBJ whole genome shotgun (WGS) entry which is preliminary data.</text>
</comment>
<evidence type="ECO:0000313" key="10">
    <source>
        <dbReference type="Proteomes" id="UP001208570"/>
    </source>
</evidence>
<dbReference type="InterPro" id="IPR018629">
    <property type="entry name" value="XK-rel"/>
</dbReference>
<protein>
    <recommendedName>
        <fullName evidence="7">XK-related protein</fullName>
    </recommendedName>
</protein>
<feature type="compositionally biased region" description="Basic and acidic residues" evidence="8">
    <location>
        <begin position="20"/>
        <end position="35"/>
    </location>
</feature>
<gene>
    <name evidence="9" type="ORF">LSH36_920g02045</name>
</gene>
<feature type="region of interest" description="Disordered" evidence="8">
    <location>
        <begin position="751"/>
        <end position="823"/>
    </location>
</feature>
<keyword evidence="3" id="KW-1003">Cell membrane</keyword>
<evidence type="ECO:0000256" key="2">
    <source>
        <dbReference type="ARBA" id="ARBA00008789"/>
    </source>
</evidence>
<comment type="subcellular location">
    <subcellularLocation>
        <location evidence="1">Cell membrane</location>
        <topology evidence="1">Multi-pass membrane protein</topology>
    </subcellularLocation>
    <subcellularLocation>
        <location evidence="7">Membrane</location>
        <topology evidence="7">Multi-pass membrane protein</topology>
    </subcellularLocation>
</comment>
<keyword evidence="5 7" id="KW-1133">Transmembrane helix</keyword>
<sequence length="823" mass="93915">MKFPRTRRDRLKNEIKRHKAEQQRQENFDEVDGVKKRTPFTAGPSHGTISERTAYPHDYIPDGQRNVFDRDSVQPLGANVESWSNLVDSRTTSHQTHLNHANSTRTYADEELFDDDVFFNEDDMRKMRLGFTDPNSSYYMYPGAYATIAMMGAVPEESQFGQGLEYFGPGYQIGASCLEIFFCTWNILTYLLDVGSDIYLAYLYFTNSHYFWFGLTLSFVIIPALTMSTFSLVLYLRDYKYADEKKSGCRWTSRIFFIILQLAPFFRMFETLIYGCKSRDPEMEVLKRRRFYDKMVNEDTDAMLLRLFESFMESAPQLVLQLYIITQIGTDKGTFIVVVQVIGLVTSLISLASCLVSFQKSLRLSIPEKEKLKFSSMALIFMWRLFTITARVLAIAMFASYFKYWTFVAIGIHWIAMLIWVMRQDTQYCTVEDSEGRVKHNKCQEVCFRILTAFVQIFCFFNLLEGHTRLRCILFYSIVYAENVFFIMAWYIGASMKTSAGWYHLPTLIMVLVGFWFGIFFQVIYYKACHPNNSSVLNSQKRILWCIPYSHLSLTQETQYHSKPSGSVLNRSHLSLNQTAQSYHSMPLEPDKSYIASTPAASIANMNDDPIRKTPLPVFHPDRSSTMTDGSSVMSRQSSYNQVSGKPHARVIQKKWQPPERMPAGVEKLNMSRDSSSSVAHYKPLSTDLRGARRPGAKGRPEPTVDPNNQEPLPIHLQGTTTSGGQPQTVSRMLPLQRTPPVLKVANLSQDHAKLDESVTDSDEGSSDSDSDVKDTAPLTNTSRLAVLPIPEEDELPDEGPAEDELPPEAVNEKAPMMKITAL</sequence>
<accession>A0AAD9MSP9</accession>
<feature type="transmembrane region" description="Helical" evidence="7">
    <location>
        <begin position="378"/>
        <end position="398"/>
    </location>
</feature>
<evidence type="ECO:0000256" key="1">
    <source>
        <dbReference type="ARBA" id="ARBA00004651"/>
    </source>
</evidence>
<reference evidence="9" key="1">
    <citation type="journal article" date="2023" name="Mol. Biol. Evol.">
        <title>Third-Generation Sequencing Reveals the Adaptive Role of the Epigenome in Three Deep-Sea Polychaetes.</title>
        <authorList>
            <person name="Perez M."/>
            <person name="Aroh O."/>
            <person name="Sun Y."/>
            <person name="Lan Y."/>
            <person name="Juniper S.K."/>
            <person name="Young C.R."/>
            <person name="Angers B."/>
            <person name="Qian P.Y."/>
        </authorList>
    </citation>
    <scope>NUCLEOTIDE SEQUENCE</scope>
    <source>
        <strain evidence="9">P08H-3</strain>
    </source>
</reference>
<evidence type="ECO:0000256" key="8">
    <source>
        <dbReference type="SAM" id="MobiDB-lite"/>
    </source>
</evidence>
<keyword evidence="6 7" id="KW-0472">Membrane</keyword>
<feature type="region of interest" description="Disordered" evidence="8">
    <location>
        <begin position="671"/>
        <end position="730"/>
    </location>
</feature>
<feature type="transmembrane region" description="Helical" evidence="7">
    <location>
        <begin position="473"/>
        <end position="493"/>
    </location>
</feature>
<feature type="transmembrane region" description="Helical" evidence="7">
    <location>
        <begin position="404"/>
        <end position="422"/>
    </location>
</feature>
<feature type="compositionally biased region" description="Acidic residues" evidence="8">
    <location>
        <begin position="791"/>
        <end position="807"/>
    </location>
</feature>
<keyword evidence="10" id="KW-1185">Reference proteome</keyword>
<dbReference type="GO" id="GO:0005886">
    <property type="term" value="C:plasma membrane"/>
    <property type="evidence" value="ECO:0007669"/>
    <property type="project" value="UniProtKB-SubCell"/>
</dbReference>
<keyword evidence="4 7" id="KW-0812">Transmembrane</keyword>
<name>A0AAD9MSP9_9ANNE</name>
<feature type="transmembrane region" description="Helical" evidence="7">
    <location>
        <begin position="446"/>
        <end position="467"/>
    </location>
</feature>
<comment type="similarity">
    <text evidence="2 7">Belongs to the XK family.</text>
</comment>
<feature type="transmembrane region" description="Helical" evidence="7">
    <location>
        <begin position="505"/>
        <end position="526"/>
    </location>
</feature>
<dbReference type="Pfam" id="PF09815">
    <property type="entry name" value="XK-related"/>
    <property type="match status" value="1"/>
</dbReference>
<dbReference type="InterPro" id="IPR050895">
    <property type="entry name" value="XK-related_scramblase"/>
</dbReference>
<evidence type="ECO:0000256" key="4">
    <source>
        <dbReference type="ARBA" id="ARBA00022692"/>
    </source>
</evidence>
<feature type="region of interest" description="Disordered" evidence="8">
    <location>
        <begin position="1"/>
        <end position="56"/>
    </location>
</feature>
<evidence type="ECO:0000313" key="9">
    <source>
        <dbReference type="EMBL" id="KAK2142733.1"/>
    </source>
</evidence>
<evidence type="ECO:0000256" key="6">
    <source>
        <dbReference type="ARBA" id="ARBA00023136"/>
    </source>
</evidence>
<feature type="transmembrane region" description="Helical" evidence="7">
    <location>
        <begin position="335"/>
        <end position="358"/>
    </location>
</feature>
<feature type="transmembrane region" description="Helical" evidence="7">
    <location>
        <begin position="255"/>
        <end position="274"/>
    </location>
</feature>
<dbReference type="PANTHER" id="PTHR16024:SF6">
    <property type="entry name" value="XK-RELATED PROTEIN"/>
    <property type="match status" value="1"/>
</dbReference>
<feature type="compositionally biased region" description="Basic residues" evidence="8">
    <location>
        <begin position="1"/>
        <end position="19"/>
    </location>
</feature>
<feature type="compositionally biased region" description="Low complexity" evidence="8">
    <location>
        <begin position="718"/>
        <end position="729"/>
    </location>
</feature>
<dbReference type="GO" id="GO:0043652">
    <property type="term" value="P:engulfment of apoptotic cell"/>
    <property type="evidence" value="ECO:0007669"/>
    <property type="project" value="TreeGrafter"/>
</dbReference>
<feature type="compositionally biased region" description="Acidic residues" evidence="8">
    <location>
        <begin position="758"/>
        <end position="770"/>
    </location>
</feature>
<evidence type="ECO:0000256" key="5">
    <source>
        <dbReference type="ARBA" id="ARBA00022989"/>
    </source>
</evidence>
<proteinExistence type="inferred from homology"/>
<organism evidence="9 10">
    <name type="scientific">Paralvinella palmiformis</name>
    <dbReference type="NCBI Taxonomy" id="53620"/>
    <lineage>
        <taxon>Eukaryota</taxon>
        <taxon>Metazoa</taxon>
        <taxon>Spiralia</taxon>
        <taxon>Lophotrochozoa</taxon>
        <taxon>Annelida</taxon>
        <taxon>Polychaeta</taxon>
        <taxon>Sedentaria</taxon>
        <taxon>Canalipalpata</taxon>
        <taxon>Terebellida</taxon>
        <taxon>Terebelliformia</taxon>
        <taxon>Alvinellidae</taxon>
        <taxon>Paralvinella</taxon>
    </lineage>
</organism>
<evidence type="ECO:0000256" key="7">
    <source>
        <dbReference type="RuleBase" id="RU910716"/>
    </source>
</evidence>
<dbReference type="AlphaFoldDB" id="A0AAD9MSP9"/>
<dbReference type="Proteomes" id="UP001208570">
    <property type="component" value="Unassembled WGS sequence"/>
</dbReference>
<dbReference type="EMBL" id="JAODUP010000920">
    <property type="protein sequence ID" value="KAK2142733.1"/>
    <property type="molecule type" value="Genomic_DNA"/>
</dbReference>
<dbReference type="GO" id="GO:0070782">
    <property type="term" value="P:phosphatidylserine exposure on apoptotic cell surface"/>
    <property type="evidence" value="ECO:0007669"/>
    <property type="project" value="TreeGrafter"/>
</dbReference>
<feature type="transmembrane region" description="Helical" evidence="7">
    <location>
        <begin position="211"/>
        <end position="235"/>
    </location>
</feature>
<dbReference type="PANTHER" id="PTHR16024">
    <property type="entry name" value="XK-RELATED PROTEIN"/>
    <property type="match status" value="1"/>
</dbReference>
<evidence type="ECO:0000256" key="3">
    <source>
        <dbReference type="ARBA" id="ARBA00022475"/>
    </source>
</evidence>